<evidence type="ECO:0000313" key="2">
    <source>
        <dbReference type="Proteomes" id="UP001432027"/>
    </source>
</evidence>
<dbReference type="AlphaFoldDB" id="A0AAV5UGD1"/>
<accession>A0AAV5UGD1</accession>
<feature type="non-terminal residue" evidence="1">
    <location>
        <position position="78"/>
    </location>
</feature>
<organism evidence="1 2">
    <name type="scientific">Pristionchus entomophagus</name>
    <dbReference type="NCBI Taxonomy" id="358040"/>
    <lineage>
        <taxon>Eukaryota</taxon>
        <taxon>Metazoa</taxon>
        <taxon>Ecdysozoa</taxon>
        <taxon>Nematoda</taxon>
        <taxon>Chromadorea</taxon>
        <taxon>Rhabditida</taxon>
        <taxon>Rhabditina</taxon>
        <taxon>Diplogasteromorpha</taxon>
        <taxon>Diplogasteroidea</taxon>
        <taxon>Neodiplogasteridae</taxon>
        <taxon>Pristionchus</taxon>
    </lineage>
</organism>
<dbReference type="Proteomes" id="UP001432027">
    <property type="component" value="Unassembled WGS sequence"/>
</dbReference>
<dbReference type="EMBL" id="BTSX01000006">
    <property type="protein sequence ID" value="GMT05748.1"/>
    <property type="molecule type" value="Genomic_DNA"/>
</dbReference>
<reference evidence="1" key="1">
    <citation type="submission" date="2023-10" db="EMBL/GenBank/DDBJ databases">
        <title>Genome assembly of Pristionchus species.</title>
        <authorList>
            <person name="Yoshida K."/>
            <person name="Sommer R.J."/>
        </authorList>
    </citation>
    <scope>NUCLEOTIDE SEQUENCE</scope>
    <source>
        <strain evidence="1">RS0144</strain>
    </source>
</reference>
<keyword evidence="2" id="KW-1185">Reference proteome</keyword>
<sequence length="78" mass="8484">VDALDVASEVVDSLVVEGGGRVDRATRSQMMGKCGSKTVTCICSYNPAASAPHFCCRDCRVHTFCSLIQVCMVHRKFE</sequence>
<comment type="caution">
    <text evidence="1">The sequence shown here is derived from an EMBL/GenBank/DDBJ whole genome shotgun (WGS) entry which is preliminary data.</text>
</comment>
<evidence type="ECO:0000313" key="1">
    <source>
        <dbReference type="EMBL" id="GMT05748.1"/>
    </source>
</evidence>
<proteinExistence type="predicted"/>
<feature type="non-terminal residue" evidence="1">
    <location>
        <position position="1"/>
    </location>
</feature>
<name>A0AAV5UGD1_9BILA</name>
<gene>
    <name evidence="1" type="ORF">PENTCL1PPCAC_27922</name>
</gene>
<protein>
    <submittedName>
        <fullName evidence="1">Uncharacterized protein</fullName>
    </submittedName>
</protein>